<gene>
    <name evidence="1" type="ORF">P9850_12175</name>
</gene>
<dbReference type="RefSeq" id="WP_328218784.1">
    <property type="nucleotide sequence ID" value="NZ_JARTLI010000027.1"/>
</dbReference>
<sequence length="114" mass="13707">MQDVVDRSVIEAIFTNTEEAKIFSENLKQHCYRRIDGFEYRWSYRDQYVDKPFGITITIDSSEGIETKIFHTSYEIWNEHEQKTPTVFEEIEFFLKIFEFTSRHIGVRKPTART</sequence>
<proteinExistence type="predicted"/>
<dbReference type="AlphaFoldDB" id="A0ABD5IW82"/>
<dbReference type="Proteomes" id="UP001339962">
    <property type="component" value="Unassembled WGS sequence"/>
</dbReference>
<name>A0ABD5IW82_9BACL</name>
<accession>A0ABD5IW82</accession>
<protein>
    <submittedName>
        <fullName evidence="1">Uncharacterized protein</fullName>
    </submittedName>
</protein>
<evidence type="ECO:0000313" key="1">
    <source>
        <dbReference type="EMBL" id="MED5052574.1"/>
    </source>
</evidence>
<reference evidence="1 2" key="1">
    <citation type="submission" date="2023-03" db="EMBL/GenBank/DDBJ databases">
        <title>Bacillus Genome Sequencing.</title>
        <authorList>
            <person name="Dunlap C."/>
        </authorList>
    </citation>
    <scope>NUCLEOTIDE SEQUENCE [LARGE SCALE GENOMIC DNA]</scope>
    <source>
        <strain evidence="1 2">NRS-38</strain>
    </source>
</reference>
<dbReference type="EMBL" id="JARTLI010000027">
    <property type="protein sequence ID" value="MED5052574.1"/>
    <property type="molecule type" value="Genomic_DNA"/>
</dbReference>
<evidence type="ECO:0000313" key="2">
    <source>
        <dbReference type="Proteomes" id="UP001339962"/>
    </source>
</evidence>
<comment type="caution">
    <text evidence="1">The sequence shown here is derived from an EMBL/GenBank/DDBJ whole genome shotgun (WGS) entry which is preliminary data.</text>
</comment>
<organism evidence="1 2">
    <name type="scientific">Anoxybacteroides rupiense</name>
    <dbReference type="NCBI Taxonomy" id="311460"/>
    <lineage>
        <taxon>Bacteria</taxon>
        <taxon>Bacillati</taxon>
        <taxon>Bacillota</taxon>
        <taxon>Bacilli</taxon>
        <taxon>Bacillales</taxon>
        <taxon>Anoxybacillaceae</taxon>
        <taxon>Anoxybacteroides</taxon>
    </lineage>
</organism>